<evidence type="ECO:0000259" key="4">
    <source>
        <dbReference type="Pfam" id="PF00291"/>
    </source>
</evidence>
<dbReference type="PANTHER" id="PTHR48078">
    <property type="entry name" value="THREONINE DEHYDRATASE, MITOCHONDRIAL-RELATED"/>
    <property type="match status" value="1"/>
</dbReference>
<dbReference type="STRING" id="666510.ASAC_0764"/>
<evidence type="ECO:0000256" key="1">
    <source>
        <dbReference type="ARBA" id="ARBA00001933"/>
    </source>
</evidence>
<dbReference type="GO" id="GO:0006567">
    <property type="term" value="P:L-threonine catabolic process"/>
    <property type="evidence" value="ECO:0007669"/>
    <property type="project" value="TreeGrafter"/>
</dbReference>
<dbReference type="GO" id="GO:0004794">
    <property type="term" value="F:threonine deaminase activity"/>
    <property type="evidence" value="ECO:0007669"/>
    <property type="project" value="TreeGrafter"/>
</dbReference>
<evidence type="ECO:0000256" key="2">
    <source>
        <dbReference type="ARBA" id="ARBA00022898"/>
    </source>
</evidence>
<dbReference type="OrthoDB" id="10138at2157"/>
<reference evidence="5 6" key="1">
    <citation type="journal article" date="2010" name="Appl. Environ. Microbiol.">
        <title>The genome sequence of the crenarchaeon Acidilobus saccharovorans supports a new order, Acidilobales, and suggests an important ecological role in terrestrial acidic hot springs.</title>
        <authorList>
            <person name="Mardanov A.V."/>
            <person name="Svetlitchnyi V.A."/>
            <person name="Beletsky A.V."/>
            <person name="Prokofeva M.I."/>
            <person name="Bonch-Osmolovskaya E.A."/>
            <person name="Ravin N.V."/>
            <person name="Skryabin K.G."/>
        </authorList>
    </citation>
    <scope>NUCLEOTIDE SEQUENCE [LARGE SCALE GENOMIC DNA]</scope>
    <source>
        <strain evidence="6">DSM 16705 / JCM 18335 / VKM B-2471 / 345-15</strain>
    </source>
</reference>
<dbReference type="Gene3D" id="3.40.50.1100">
    <property type="match status" value="2"/>
</dbReference>
<dbReference type="PANTHER" id="PTHR48078:SF6">
    <property type="entry name" value="L-THREONINE DEHYDRATASE CATABOLIC TDCB"/>
    <property type="match status" value="1"/>
</dbReference>
<organism evidence="5 6">
    <name type="scientific">Acidilobus saccharovorans (strain DSM 16705 / JCM 18335 / VKM B-2471 / 345-15)</name>
    <dbReference type="NCBI Taxonomy" id="666510"/>
    <lineage>
        <taxon>Archaea</taxon>
        <taxon>Thermoproteota</taxon>
        <taxon>Thermoprotei</taxon>
        <taxon>Acidilobales</taxon>
        <taxon>Acidilobaceae</taxon>
        <taxon>Acidilobus</taxon>
    </lineage>
</organism>
<dbReference type="eggNOG" id="arCOG01434">
    <property type="taxonomic scope" value="Archaea"/>
</dbReference>
<dbReference type="SUPFAM" id="SSF53686">
    <property type="entry name" value="Tryptophan synthase beta subunit-like PLP-dependent enzymes"/>
    <property type="match status" value="1"/>
</dbReference>
<keyword evidence="2" id="KW-0663">Pyridoxal phosphate</keyword>
<dbReference type="FunCoup" id="D9Q1I2">
    <property type="interactions" value="39"/>
</dbReference>
<feature type="domain" description="Tryptophan synthase beta chain-like PALP" evidence="4">
    <location>
        <begin position="43"/>
        <end position="301"/>
    </location>
</feature>
<name>D9Q1I2_ACIS3</name>
<evidence type="ECO:0000313" key="5">
    <source>
        <dbReference type="EMBL" id="ADL19170.1"/>
    </source>
</evidence>
<dbReference type="GO" id="GO:0004795">
    <property type="term" value="F:threonine synthase activity"/>
    <property type="evidence" value="ECO:0007669"/>
    <property type="project" value="UniProtKB-EC"/>
</dbReference>
<comment type="cofactor">
    <cofactor evidence="1">
        <name>pyridoxal 5'-phosphate</name>
        <dbReference type="ChEBI" id="CHEBI:597326"/>
    </cofactor>
</comment>
<sequence>MAWRLVCPRCGFRGEEGRYYHRCPRCGSPLEFEGERPRYGRLLGEGSTPLVYRETPLGPIGFKLEYVNPTGSFKDRGTAYSLQLARDLGYRCVVEDSSGNAGISTAAYASFLGLEAVVAVPRTAAPSKKSIIASLGARVVELDSREEAAKYAEAMAGRCFYVAHSVSAAFLEGMTSAGREVPEGSAVVVPSASFSLFLGIWRGSGGKVRLYAVQGVQNATLRGLVEPIAVGSGSTSSLADGLVLPSAPRAQEAADAIRRSGGGLVLVSDKEIAEATRDLWSMGLMAEPTSASAYAALKLLREVGVDVGGFIAVLTGSGLKFYDLVSRIRTLT</sequence>
<protein>
    <submittedName>
        <fullName evidence="5">Threonine synthase</fullName>
        <ecNumber evidence="5">4.2.3.1</ecNumber>
    </submittedName>
</protein>
<dbReference type="HOGENOM" id="CLU_028142_4_0_2"/>
<dbReference type="InParanoid" id="D9Q1I2"/>
<dbReference type="AlphaFoldDB" id="D9Q1I2"/>
<dbReference type="EC" id="4.2.3.1" evidence="5"/>
<evidence type="ECO:0000313" key="6">
    <source>
        <dbReference type="Proteomes" id="UP000000346"/>
    </source>
</evidence>
<dbReference type="GeneID" id="9498999"/>
<dbReference type="GO" id="GO:0003941">
    <property type="term" value="F:L-serine ammonia-lyase activity"/>
    <property type="evidence" value="ECO:0007669"/>
    <property type="project" value="TreeGrafter"/>
</dbReference>
<keyword evidence="6" id="KW-1185">Reference proteome</keyword>
<evidence type="ECO:0000256" key="3">
    <source>
        <dbReference type="ARBA" id="ARBA00023239"/>
    </source>
</evidence>
<dbReference type="Pfam" id="PF00291">
    <property type="entry name" value="PALP"/>
    <property type="match status" value="1"/>
</dbReference>
<dbReference type="InterPro" id="IPR036052">
    <property type="entry name" value="TrpB-like_PALP_sf"/>
</dbReference>
<dbReference type="InterPro" id="IPR050147">
    <property type="entry name" value="Ser/Thr_Dehydratase"/>
</dbReference>
<dbReference type="EMBL" id="CP001742">
    <property type="protein sequence ID" value="ADL19170.1"/>
    <property type="molecule type" value="Genomic_DNA"/>
</dbReference>
<dbReference type="KEGG" id="asc:ASAC_0764"/>
<dbReference type="RefSeq" id="WP_013266682.1">
    <property type="nucleotide sequence ID" value="NC_014374.1"/>
</dbReference>
<dbReference type="GO" id="GO:0009097">
    <property type="term" value="P:isoleucine biosynthetic process"/>
    <property type="evidence" value="ECO:0007669"/>
    <property type="project" value="TreeGrafter"/>
</dbReference>
<dbReference type="InterPro" id="IPR001926">
    <property type="entry name" value="TrpB-like_PALP"/>
</dbReference>
<keyword evidence="3 5" id="KW-0456">Lyase</keyword>
<dbReference type="Proteomes" id="UP000000346">
    <property type="component" value="Chromosome"/>
</dbReference>
<gene>
    <name evidence="5" type="ordered locus">ASAC_0764</name>
</gene>
<proteinExistence type="predicted"/>
<dbReference type="GO" id="GO:0006565">
    <property type="term" value="P:L-serine catabolic process"/>
    <property type="evidence" value="ECO:0007669"/>
    <property type="project" value="TreeGrafter"/>
</dbReference>
<accession>D9Q1I2</accession>